<gene>
    <name evidence="2" type="primary">ORF96010</name>
</gene>
<protein>
    <recommendedName>
        <fullName evidence="3">Peptidase S1 domain-containing protein</fullName>
    </recommendedName>
</protein>
<reference evidence="2" key="1">
    <citation type="submission" date="2014-12" db="EMBL/GenBank/DDBJ databases">
        <title>Insight into the proteome of Arion vulgaris.</title>
        <authorList>
            <person name="Aradska J."/>
            <person name="Bulat T."/>
            <person name="Smidak R."/>
            <person name="Sarate P."/>
            <person name="Gangsoo J."/>
            <person name="Sialana F."/>
            <person name="Bilban M."/>
            <person name="Lubec G."/>
        </authorList>
    </citation>
    <scope>NUCLEOTIDE SEQUENCE</scope>
    <source>
        <tissue evidence="2">Skin</tissue>
    </source>
</reference>
<feature type="signal peptide" evidence="1">
    <location>
        <begin position="1"/>
        <end position="20"/>
    </location>
</feature>
<evidence type="ECO:0000313" key="2">
    <source>
        <dbReference type="EMBL" id="CEK75553.1"/>
    </source>
</evidence>
<dbReference type="Pfam" id="PF11218">
    <property type="entry name" value="DUF3011"/>
    <property type="match status" value="1"/>
</dbReference>
<name>A0A0B7A442_9EUPU</name>
<dbReference type="EMBL" id="HACG01028688">
    <property type="protein sequence ID" value="CEK75553.1"/>
    <property type="molecule type" value="Transcribed_RNA"/>
</dbReference>
<accession>A0A0B7A442</accession>
<sequence>MTNIMYSCLTILIIASAAIANPLYDKNLDITVIRQISDIPCIKGQNFGLTNDNAYIWTSNGCYAEFYVEIVEQTTGPSVTTSDLQ</sequence>
<proteinExistence type="predicted"/>
<feature type="chain" id="PRO_5002127347" description="Peptidase S1 domain-containing protein" evidence="1">
    <location>
        <begin position="21"/>
        <end position="85"/>
    </location>
</feature>
<evidence type="ECO:0000256" key="1">
    <source>
        <dbReference type="SAM" id="SignalP"/>
    </source>
</evidence>
<evidence type="ECO:0008006" key="3">
    <source>
        <dbReference type="Google" id="ProtNLM"/>
    </source>
</evidence>
<dbReference type="AlphaFoldDB" id="A0A0B7A442"/>
<organism evidence="2">
    <name type="scientific">Arion vulgaris</name>
    <dbReference type="NCBI Taxonomy" id="1028688"/>
    <lineage>
        <taxon>Eukaryota</taxon>
        <taxon>Metazoa</taxon>
        <taxon>Spiralia</taxon>
        <taxon>Lophotrochozoa</taxon>
        <taxon>Mollusca</taxon>
        <taxon>Gastropoda</taxon>
        <taxon>Heterobranchia</taxon>
        <taxon>Euthyneura</taxon>
        <taxon>Panpulmonata</taxon>
        <taxon>Eupulmonata</taxon>
        <taxon>Stylommatophora</taxon>
        <taxon>Helicina</taxon>
        <taxon>Arionoidea</taxon>
        <taxon>Arionidae</taxon>
        <taxon>Arion</taxon>
    </lineage>
</organism>
<keyword evidence="1" id="KW-0732">Signal</keyword>
<dbReference type="InterPro" id="IPR021381">
    <property type="entry name" value="DUF3011"/>
</dbReference>